<dbReference type="CDD" id="cd03360">
    <property type="entry name" value="LbH_AT_putative"/>
    <property type="match status" value="1"/>
</dbReference>
<dbReference type="InterPro" id="IPR020019">
    <property type="entry name" value="AcTrfase_PglD-like"/>
</dbReference>
<gene>
    <name evidence="3" type="ordered locus">amb0074</name>
</gene>
<dbReference type="RefSeq" id="WP_011382521.1">
    <property type="nucleotide sequence ID" value="NC_007626.1"/>
</dbReference>
<dbReference type="InterPro" id="IPR011053">
    <property type="entry name" value="Single_hybrid_motif"/>
</dbReference>
<dbReference type="Pfam" id="PF00364">
    <property type="entry name" value="Biotin_lipoyl"/>
    <property type="match status" value="1"/>
</dbReference>
<keyword evidence="4" id="KW-1185">Reference proteome</keyword>
<comment type="similarity">
    <text evidence="1">Belongs to the transferase hexapeptide repeat family.</text>
</comment>
<dbReference type="InterPro" id="IPR000089">
    <property type="entry name" value="Biotin_lipoyl"/>
</dbReference>
<dbReference type="STRING" id="342108.amb0074"/>
<dbReference type="AlphaFoldDB" id="Q2WB97"/>
<dbReference type="PANTHER" id="PTHR43300">
    <property type="entry name" value="ACETYLTRANSFERASE"/>
    <property type="match status" value="1"/>
</dbReference>
<sequence>MTDFIVIRAPKNSANDESVMVVRLHVQAGEHVRAGQMLLEVETSKAVIEIDAPASGRFFPAVQVGDHVPVGRILGGVGQDSEHLAAALAAENVPSGEVSVALRTDGVRFSRTASEMIARHGLDPDSFDGQGLVTAAMVAAVLARAADGNSKPRSGPVRRGENGKVVLLGAGPGAWQLLSVLEHEHGSEVVGILDDDPLKLGRELNGVKVIGPLSMLTELAEQGRADSAICTTPTSIPFRAKAHQLTKAAGLRGANIIHPSALFDIDVAIGEGNFIGAFSYIGAGTVLGDYCFLSSRTTFEHHNTLGNGITTGPGVSTSGLVTVGNHVRFGGHILVEPNVTIGNDVVIASGMTVTADVEANSVLRQRVATR</sequence>
<dbReference type="KEGG" id="mag:amb0074"/>
<dbReference type="Pfam" id="PF00132">
    <property type="entry name" value="Hexapep"/>
    <property type="match status" value="1"/>
</dbReference>
<dbReference type="Gene3D" id="2.40.50.100">
    <property type="match status" value="1"/>
</dbReference>
<dbReference type="Gene3D" id="3.40.50.20">
    <property type="match status" value="1"/>
</dbReference>
<dbReference type="Proteomes" id="UP000007058">
    <property type="component" value="Chromosome"/>
</dbReference>
<dbReference type="CDD" id="cd06849">
    <property type="entry name" value="lipoyl_domain"/>
    <property type="match status" value="1"/>
</dbReference>
<dbReference type="PRINTS" id="PR01490">
    <property type="entry name" value="RTXTOXIND"/>
</dbReference>
<dbReference type="EMBL" id="AP007255">
    <property type="protein sequence ID" value="BAE48878.1"/>
    <property type="molecule type" value="Genomic_DNA"/>
</dbReference>
<dbReference type="SUPFAM" id="SSF51230">
    <property type="entry name" value="Single hybrid motif"/>
    <property type="match status" value="1"/>
</dbReference>
<dbReference type="GO" id="GO:0016740">
    <property type="term" value="F:transferase activity"/>
    <property type="evidence" value="ECO:0007669"/>
    <property type="project" value="UniProtKB-KW"/>
</dbReference>
<evidence type="ECO:0000256" key="1">
    <source>
        <dbReference type="ARBA" id="ARBA00007274"/>
    </source>
</evidence>
<dbReference type="OrthoDB" id="9804723at2"/>
<evidence type="ECO:0000313" key="3">
    <source>
        <dbReference type="EMBL" id="BAE48878.1"/>
    </source>
</evidence>
<dbReference type="HOGENOM" id="CLU_747631_0_0_5"/>
<dbReference type="Gene3D" id="2.160.10.10">
    <property type="entry name" value="Hexapeptide repeat proteins"/>
    <property type="match status" value="1"/>
</dbReference>
<dbReference type="InterPro" id="IPR036291">
    <property type="entry name" value="NAD(P)-bd_dom_sf"/>
</dbReference>
<feature type="domain" description="Lipoyl-binding" evidence="2">
    <location>
        <begin position="7"/>
        <end position="74"/>
    </location>
</feature>
<protein>
    <submittedName>
        <fullName evidence="3">Acetyltransferase</fullName>
    </submittedName>
</protein>
<evidence type="ECO:0000313" key="4">
    <source>
        <dbReference type="Proteomes" id="UP000007058"/>
    </source>
</evidence>
<dbReference type="PANTHER" id="PTHR43300:SF11">
    <property type="entry name" value="ACETYLTRANSFERASE RV3034C-RELATED"/>
    <property type="match status" value="1"/>
</dbReference>
<evidence type="ECO:0000259" key="2">
    <source>
        <dbReference type="Pfam" id="PF00364"/>
    </source>
</evidence>
<dbReference type="InterPro" id="IPR001451">
    <property type="entry name" value="Hexapep"/>
</dbReference>
<dbReference type="InterPro" id="IPR011004">
    <property type="entry name" value="Trimer_LpxA-like_sf"/>
</dbReference>
<dbReference type="SUPFAM" id="SSF51735">
    <property type="entry name" value="NAD(P)-binding Rossmann-fold domains"/>
    <property type="match status" value="1"/>
</dbReference>
<proteinExistence type="inferred from homology"/>
<accession>Q2WB97</accession>
<reference evidence="3 4" key="1">
    <citation type="journal article" date="2005" name="DNA Res.">
        <title>Complete genome sequence of the facultative anaerobic magnetotactic bacterium Magnetospirillum sp. strain AMB-1.</title>
        <authorList>
            <person name="Matsunaga T."/>
            <person name="Okamura Y."/>
            <person name="Fukuda Y."/>
            <person name="Wahyudi A.T."/>
            <person name="Murase Y."/>
            <person name="Takeyama H."/>
        </authorList>
    </citation>
    <scope>NUCLEOTIDE SEQUENCE [LARGE SCALE GENOMIC DNA]</scope>
    <source>
        <strain evidence="4">ATCC 700264 / AMB-1</strain>
    </source>
</reference>
<organism evidence="3 4">
    <name type="scientific">Paramagnetospirillum magneticum (strain ATCC 700264 / AMB-1)</name>
    <name type="common">Magnetospirillum magneticum</name>
    <dbReference type="NCBI Taxonomy" id="342108"/>
    <lineage>
        <taxon>Bacteria</taxon>
        <taxon>Pseudomonadati</taxon>
        <taxon>Pseudomonadota</taxon>
        <taxon>Alphaproteobacteria</taxon>
        <taxon>Rhodospirillales</taxon>
        <taxon>Magnetospirillaceae</taxon>
        <taxon>Paramagnetospirillum</taxon>
    </lineage>
</organism>
<dbReference type="InterPro" id="IPR050179">
    <property type="entry name" value="Trans_hexapeptide_repeat"/>
</dbReference>
<dbReference type="SUPFAM" id="SSF51161">
    <property type="entry name" value="Trimeric LpxA-like enzymes"/>
    <property type="match status" value="1"/>
</dbReference>
<name>Q2WB97_PARM1</name>